<feature type="transmembrane region" description="Helical" evidence="1">
    <location>
        <begin position="7"/>
        <end position="26"/>
    </location>
</feature>
<keyword evidence="1" id="KW-1133">Transmembrane helix</keyword>
<keyword evidence="3" id="KW-1185">Reference proteome</keyword>
<gene>
    <name evidence="2" type="ORF">V2I87_04950</name>
</gene>
<organism evidence="2 3">
    <name type="scientific">Pseudomonas viridiflava</name>
    <name type="common">Phytomonas viridiflava</name>
    <dbReference type="NCBI Taxonomy" id="33069"/>
    <lineage>
        <taxon>Bacteria</taxon>
        <taxon>Pseudomonadati</taxon>
        <taxon>Pseudomonadota</taxon>
        <taxon>Gammaproteobacteria</taxon>
        <taxon>Pseudomonadales</taxon>
        <taxon>Pseudomonadaceae</taxon>
        <taxon>Pseudomonas</taxon>
    </lineage>
</organism>
<comment type="caution">
    <text evidence="2">The sequence shown here is derived from an EMBL/GenBank/DDBJ whole genome shotgun (WGS) entry which is preliminary data.</text>
</comment>
<evidence type="ECO:0000313" key="2">
    <source>
        <dbReference type="EMBL" id="MEE4039439.1"/>
    </source>
</evidence>
<evidence type="ECO:0000313" key="3">
    <source>
        <dbReference type="Proteomes" id="UP001343600"/>
    </source>
</evidence>
<feature type="transmembrane region" description="Helical" evidence="1">
    <location>
        <begin position="38"/>
        <end position="58"/>
    </location>
</feature>
<evidence type="ECO:0000256" key="1">
    <source>
        <dbReference type="SAM" id="Phobius"/>
    </source>
</evidence>
<sequence length="61" mass="6655">MEREMPELSWTLIFPIGIGFGLAWLVDVCFPTPMPREIGLLAAGVGGVLGAMLQWLVIGHF</sequence>
<dbReference type="RefSeq" id="WP_122422134.1">
    <property type="nucleotide sequence ID" value="NZ_JAEIKV010000012.1"/>
</dbReference>
<accession>A0ABU7N3C1</accession>
<reference evidence="2 3" key="1">
    <citation type="submission" date="2024-01" db="EMBL/GenBank/DDBJ databases">
        <title>Characterization of Pseudomonas viridiflava in Georgia, USA.</title>
        <authorList>
            <person name="Zhao M."/>
            <person name="Dutta B."/>
        </authorList>
    </citation>
    <scope>NUCLEOTIDE SEQUENCE [LARGE SCALE GENOMIC DNA]</scope>
    <source>
        <strain evidence="2 3">21GA0539</strain>
    </source>
</reference>
<proteinExistence type="predicted"/>
<name>A0ABU7N3C1_PSEVI</name>
<keyword evidence="1" id="KW-0472">Membrane</keyword>
<keyword evidence="1" id="KW-0812">Transmembrane</keyword>
<protein>
    <submittedName>
        <fullName evidence="2">Uncharacterized protein</fullName>
    </submittedName>
</protein>
<dbReference type="EMBL" id="JAZEIP010000004">
    <property type="protein sequence ID" value="MEE4039439.1"/>
    <property type="molecule type" value="Genomic_DNA"/>
</dbReference>
<dbReference type="Proteomes" id="UP001343600">
    <property type="component" value="Unassembled WGS sequence"/>
</dbReference>